<accession>A0A803QCU2</accession>
<evidence type="ECO:0000256" key="1">
    <source>
        <dbReference type="SAM" id="MobiDB-lite"/>
    </source>
</evidence>
<keyword evidence="3" id="KW-1185">Reference proteome</keyword>
<feature type="region of interest" description="Disordered" evidence="1">
    <location>
        <begin position="183"/>
        <end position="209"/>
    </location>
</feature>
<feature type="compositionally biased region" description="Low complexity" evidence="1">
    <location>
        <begin position="259"/>
        <end position="276"/>
    </location>
</feature>
<feature type="region of interest" description="Disordered" evidence="1">
    <location>
        <begin position="247"/>
        <end position="303"/>
    </location>
</feature>
<reference evidence="2" key="1">
    <citation type="submission" date="2018-11" db="EMBL/GenBank/DDBJ databases">
        <authorList>
            <person name="Grassa J C."/>
        </authorList>
    </citation>
    <scope>NUCLEOTIDE SEQUENCE [LARGE SCALE GENOMIC DNA]</scope>
</reference>
<dbReference type="EMBL" id="UZAU01000694">
    <property type="status" value="NOT_ANNOTATED_CDS"/>
    <property type="molecule type" value="Genomic_DNA"/>
</dbReference>
<feature type="compositionally biased region" description="Polar residues" evidence="1">
    <location>
        <begin position="318"/>
        <end position="331"/>
    </location>
</feature>
<organism evidence="2 3">
    <name type="scientific">Cannabis sativa</name>
    <name type="common">Hemp</name>
    <name type="synonym">Marijuana</name>
    <dbReference type="NCBI Taxonomy" id="3483"/>
    <lineage>
        <taxon>Eukaryota</taxon>
        <taxon>Viridiplantae</taxon>
        <taxon>Streptophyta</taxon>
        <taxon>Embryophyta</taxon>
        <taxon>Tracheophyta</taxon>
        <taxon>Spermatophyta</taxon>
        <taxon>Magnoliopsida</taxon>
        <taxon>eudicotyledons</taxon>
        <taxon>Gunneridae</taxon>
        <taxon>Pentapetalae</taxon>
        <taxon>rosids</taxon>
        <taxon>fabids</taxon>
        <taxon>Rosales</taxon>
        <taxon>Cannabaceae</taxon>
        <taxon>Cannabis</taxon>
    </lineage>
</organism>
<evidence type="ECO:0000313" key="2">
    <source>
        <dbReference type="EnsemblPlants" id="cds.evm.model.08.930"/>
    </source>
</evidence>
<evidence type="ECO:0000313" key="3">
    <source>
        <dbReference type="Proteomes" id="UP000596661"/>
    </source>
</evidence>
<dbReference type="OMA" id="KSCATRQ"/>
<feature type="region of interest" description="Disordered" evidence="1">
    <location>
        <begin position="318"/>
        <end position="349"/>
    </location>
</feature>
<dbReference type="EnsemblPlants" id="evm.model.08.930">
    <property type="protein sequence ID" value="cds.evm.model.08.930"/>
    <property type="gene ID" value="evm.TU.08.930"/>
</dbReference>
<feature type="region of interest" description="Disordered" evidence="1">
    <location>
        <begin position="376"/>
        <end position="417"/>
    </location>
</feature>
<sequence>MSVEEQNQTWSSSLYFFSEKAEEPKEDIEAPMWVDLNLESKSNTQIIDDKWFNTSHQFHQCSSLQLKSAFSQSGEEITTRLDVDQARLSSPNLPNSVSKSRGKQYKSKKWIGENQDFAFDKSHPVKNLSRKLSCSGAKIRPKESFIHSKETSTSKSSVVCQSSSSCKAVSNYSRSLSTCGDPGSCSSSEANKAVESNPTSTITSESGQPQQIKIVDVSSQAFGHTRDLLSVMKISLRKSRVMRQASRVEINNDVKPSKGRNSTSSKSSVGSSSNPRYNVKISTSTTTQPKERTPDSRNAGRVANVVKSKVKSSGIVNASTNKVEEGTSNNRRVGGQPNIGKSIRQEGAKQKVPFRPAGAKVLVPARVNEWNSVLAASKPKKKTAPAGTKKLAGDGKENVSVKTSASQKSKSKGVASGVMLSRGQIGTKQNISIKNGVAGMVSSKGKGKDRDNLEKPKTLIHRLKWNKTPCLILDKGSNFTLHYTKPDGVLKSCIKCLGFNADIRGGCESFGLMNTSFGPCDHGMVVDRLRHNGWLSGDVGTVGMVVGGMGNGYWCSGGGEVGGE</sequence>
<reference evidence="2" key="2">
    <citation type="submission" date="2021-03" db="UniProtKB">
        <authorList>
            <consortium name="EnsemblPlants"/>
        </authorList>
    </citation>
    <scope>IDENTIFICATION</scope>
</reference>
<dbReference type="AlphaFoldDB" id="A0A803QCU2"/>
<protein>
    <submittedName>
        <fullName evidence="2">Uncharacterized protein</fullName>
    </submittedName>
</protein>
<dbReference type="Proteomes" id="UP000596661">
    <property type="component" value="Chromosome 8"/>
</dbReference>
<dbReference type="Gramene" id="evm.model.08.930">
    <property type="protein sequence ID" value="cds.evm.model.08.930"/>
    <property type="gene ID" value="evm.TU.08.930"/>
</dbReference>
<proteinExistence type="predicted"/>
<name>A0A803QCU2_CANSA</name>